<evidence type="ECO:0000313" key="2">
    <source>
        <dbReference type="Proteomes" id="UP000234254"/>
    </source>
</evidence>
<reference evidence="1" key="1">
    <citation type="submission" date="2016-12" db="EMBL/GenBank/DDBJ databases">
        <title>The genomes of Aspergillus section Nigri reveals drivers in fungal speciation.</title>
        <authorList>
            <consortium name="DOE Joint Genome Institute"/>
            <person name="Vesth T.C."/>
            <person name="Nybo J."/>
            <person name="Theobald S."/>
            <person name="Brandl J."/>
            <person name="Frisvad J.C."/>
            <person name="Nielsen K.F."/>
            <person name="Lyhne E.K."/>
            <person name="Kogle M.E."/>
            <person name="Kuo A."/>
            <person name="Riley R."/>
            <person name="Clum A."/>
            <person name="Nolan M."/>
            <person name="Lipzen A."/>
            <person name="Salamov A."/>
            <person name="Henrissat B."/>
            <person name="Wiebenga A."/>
            <person name="De vries R.P."/>
            <person name="Grigoriev I.V."/>
            <person name="Mortensen U.H."/>
            <person name="Andersen M.R."/>
            <person name="Baker S.E."/>
        </authorList>
    </citation>
    <scope>NUCLEOTIDE SEQUENCE</scope>
    <source>
        <strain evidence="1">IBT 28561</strain>
    </source>
</reference>
<accession>A0A2I1D098</accession>
<dbReference type="GeneID" id="36546469"/>
<dbReference type="Proteomes" id="UP000234254">
    <property type="component" value="Unassembled WGS sequence"/>
</dbReference>
<dbReference type="VEuPathDB" id="FungiDB:P168DRAFT_305598"/>
<dbReference type="EMBL" id="MSFM01000008">
    <property type="protein sequence ID" value="PKY03297.1"/>
    <property type="molecule type" value="Genomic_DNA"/>
</dbReference>
<sequence>MAKQLKYLELVEQMKGRQTINGYDVLVSYSQEKINQLLQARSESLTSILGLGPLDVDGKITGVGPVHLSVSMKLDHPRLQFVDEYGNITLAFRILSGSITNKDTKNTDYLTDDLVLSFNTTLVNVTGTVEGDFANPGAKTAPVNEPVILNPDQKNVSQGVCVTFEKSSLDITSTTGQDRLDLAVVKSGLQKYFKEHAELKYYVAGVSNQYQPESGSHLLRPHAFSFATIKGNTEAETSALCMRIHVAQGTGGSDDSAWTPFGADGLLPMPRGSDCSMIIKSDVFVDQLILPSLRNGFGALENKTKPGEGGLACIGNMTAGFVEVPAVDNGDGKVDGGLGYYKVQLAGFHFSPGVPKTTITLGGDINATSNEIQFTSSTQEVSWKDEIGTEKGSVKGSGTVDLQFSWGAKGSWKDKSNSDHPNMLGFDWVGDGNWNIHLPKVDERSWLERAWKGRGSVPAEYKNLQVPSPNVNLEVKTLDYFLTTNLLYPGKHIFKADNPSSDSTDKGLAFPHDLILTGQILTS</sequence>
<proteinExistence type="predicted"/>
<comment type="caution">
    <text evidence="1">The sequence shown here is derived from an EMBL/GenBank/DDBJ whole genome shotgun (WGS) entry which is preliminary data.</text>
</comment>
<dbReference type="RefSeq" id="XP_024691891.1">
    <property type="nucleotide sequence ID" value="XM_024838945.1"/>
</dbReference>
<keyword evidence="2" id="KW-1185">Reference proteome</keyword>
<evidence type="ECO:0000313" key="1">
    <source>
        <dbReference type="EMBL" id="PKY03297.1"/>
    </source>
</evidence>
<protein>
    <submittedName>
        <fullName evidence="1">Uncharacterized protein</fullName>
    </submittedName>
</protein>
<organism evidence="1 2">
    <name type="scientific">Aspergillus campestris (strain IBT 28561)</name>
    <dbReference type="NCBI Taxonomy" id="1392248"/>
    <lineage>
        <taxon>Eukaryota</taxon>
        <taxon>Fungi</taxon>
        <taxon>Dikarya</taxon>
        <taxon>Ascomycota</taxon>
        <taxon>Pezizomycotina</taxon>
        <taxon>Eurotiomycetes</taxon>
        <taxon>Eurotiomycetidae</taxon>
        <taxon>Eurotiales</taxon>
        <taxon>Aspergillaceae</taxon>
        <taxon>Aspergillus</taxon>
        <taxon>Aspergillus subgen. Circumdati</taxon>
    </lineage>
</organism>
<name>A0A2I1D098_ASPC2</name>
<gene>
    <name evidence="1" type="ORF">P168DRAFT_305598</name>
</gene>
<dbReference type="OrthoDB" id="5083627at2759"/>
<dbReference type="AlphaFoldDB" id="A0A2I1D098"/>